<dbReference type="InterPro" id="IPR025887">
    <property type="entry name" value="Glyco_hydro_31_N_dom"/>
</dbReference>
<dbReference type="CDD" id="cd06591">
    <property type="entry name" value="GH31_xylosidase_XylS"/>
    <property type="match status" value="1"/>
</dbReference>
<dbReference type="SUPFAM" id="SSF51011">
    <property type="entry name" value="Glycosyl hydrolase domain"/>
    <property type="match status" value="1"/>
</dbReference>
<dbReference type="InterPro" id="IPR017853">
    <property type="entry name" value="GH"/>
</dbReference>
<evidence type="ECO:0000259" key="5">
    <source>
        <dbReference type="Pfam" id="PF21365"/>
    </source>
</evidence>
<dbReference type="Gene3D" id="3.20.20.80">
    <property type="entry name" value="Glycosidases"/>
    <property type="match status" value="1"/>
</dbReference>
<name>A0AAW8UM28_ENTCA</name>
<evidence type="ECO:0000256" key="2">
    <source>
        <dbReference type="RuleBase" id="RU361185"/>
    </source>
</evidence>
<dbReference type="GO" id="GO:0004553">
    <property type="term" value="F:hydrolase activity, hydrolyzing O-glycosyl compounds"/>
    <property type="evidence" value="ECO:0007669"/>
    <property type="project" value="InterPro"/>
</dbReference>
<dbReference type="RefSeq" id="WP_311903397.1">
    <property type="nucleotide sequence ID" value="NZ_JARQDV010000001.1"/>
</dbReference>
<sequence length="666" mass="76033">MSFFSIGENYLEFQNGNEVVRIIAWGTNSLRVVSAPSGELDLSCCALLTQDSKAEVAIEGDVGSIGNGKIHAIVTKESGWNNYGKITFYNQKGEVILKEAASGGALLKKARFFKSIIGGDFQLKATFEANHEEKIYGMGQYQQDIFDLKGCNLELAHRNSQASIPFYLSNKGYGFFWHNPAIGSVSFGKNTTEWRAESTKQLDYWITAGETPAQIEEQFSQVTGRAPMMPEYGLGFWQCKLRYATQAEVVAIAREHKERNIPVDVLVIDYYHWPRCGDFRVDENFFPDPKAMAEEVRDKYGIELMVSIWPQIDTRSENFQEMKEKGLLVKTDRGIDVQMLFHGNNIFYDPTNPKARNYVWEKVSKNYVNNGIRLFWLDEAEPEFGTYDYDSYRYYVGSVLQKGNIYPREYVRGFDEGEASSQKEHSIKLVRCAWAGSQRYGALVWSGDIHSTYQDFRNQIVAGMQMGLAGIPWWTSDIGGFHGGSVTSLDFQDLLIRWFQYGTFCPVMRLHGSRTPHKKIFKADGEETEQTGAANEIWAFGEKNYEIMKKFIGIRELMRDYSRELMRAAHEKGTPVIRPTFYEFPEDHQAWELTTQYLYGSDILVAPIVVAHATEREVYLPTGAKWTDARDGTIYEGGQWIVAQAQIDSLPIFLREGKQSYLIHEV</sequence>
<dbReference type="PANTHER" id="PTHR43863">
    <property type="entry name" value="HYDROLASE, PUTATIVE (AFU_ORTHOLOGUE AFUA_1G03140)-RELATED"/>
    <property type="match status" value="1"/>
</dbReference>
<dbReference type="InterPro" id="IPR000322">
    <property type="entry name" value="Glyco_hydro_31_TIM"/>
</dbReference>
<dbReference type="Pfam" id="PF13802">
    <property type="entry name" value="Gal_mutarotas_2"/>
    <property type="match status" value="1"/>
</dbReference>
<organism evidence="6 7">
    <name type="scientific">Enterococcus casseliflavus</name>
    <name type="common">Enterococcus flavescens</name>
    <dbReference type="NCBI Taxonomy" id="37734"/>
    <lineage>
        <taxon>Bacteria</taxon>
        <taxon>Bacillati</taxon>
        <taxon>Bacillota</taxon>
        <taxon>Bacilli</taxon>
        <taxon>Lactobacillales</taxon>
        <taxon>Enterococcaceae</taxon>
        <taxon>Enterococcus</taxon>
    </lineage>
</organism>
<proteinExistence type="inferred from homology"/>
<gene>
    <name evidence="6" type="ORF">P7I32_00270</name>
</gene>
<dbReference type="SUPFAM" id="SSF51445">
    <property type="entry name" value="(Trans)glycosidases"/>
    <property type="match status" value="1"/>
</dbReference>
<feature type="domain" description="Glycoside hydrolase family 31 TIM barrel" evidence="3">
    <location>
        <begin position="227"/>
        <end position="561"/>
    </location>
</feature>
<dbReference type="CDD" id="cd14752">
    <property type="entry name" value="GH31_N"/>
    <property type="match status" value="1"/>
</dbReference>
<dbReference type="AlphaFoldDB" id="A0AAW8UM28"/>
<dbReference type="InterPro" id="IPR051816">
    <property type="entry name" value="Glycosyl_Hydrolase_31"/>
</dbReference>
<dbReference type="Gene3D" id="2.60.40.1760">
    <property type="entry name" value="glycosyl hydrolase (family 31)"/>
    <property type="match status" value="1"/>
</dbReference>
<keyword evidence="2" id="KW-0326">Glycosidase</keyword>
<evidence type="ECO:0000256" key="1">
    <source>
        <dbReference type="ARBA" id="ARBA00007806"/>
    </source>
</evidence>
<dbReference type="GO" id="GO:0030246">
    <property type="term" value="F:carbohydrate binding"/>
    <property type="evidence" value="ECO:0007669"/>
    <property type="project" value="InterPro"/>
</dbReference>
<dbReference type="Pfam" id="PF01055">
    <property type="entry name" value="Glyco_hydro_31_2nd"/>
    <property type="match status" value="1"/>
</dbReference>
<dbReference type="InterPro" id="IPR013780">
    <property type="entry name" value="Glyco_hydro_b"/>
</dbReference>
<accession>A0AAW8UM28</accession>
<dbReference type="GO" id="GO:0005975">
    <property type="term" value="P:carbohydrate metabolic process"/>
    <property type="evidence" value="ECO:0007669"/>
    <property type="project" value="InterPro"/>
</dbReference>
<keyword evidence="2 6" id="KW-0378">Hydrolase</keyword>
<dbReference type="Gene3D" id="2.60.40.1180">
    <property type="entry name" value="Golgi alpha-mannosidase II"/>
    <property type="match status" value="1"/>
</dbReference>
<dbReference type="Pfam" id="PF21365">
    <property type="entry name" value="Glyco_hydro_31_3rd"/>
    <property type="match status" value="1"/>
</dbReference>
<evidence type="ECO:0000259" key="4">
    <source>
        <dbReference type="Pfam" id="PF13802"/>
    </source>
</evidence>
<evidence type="ECO:0000313" key="6">
    <source>
        <dbReference type="EMBL" id="MDT2963023.1"/>
    </source>
</evidence>
<dbReference type="InterPro" id="IPR011013">
    <property type="entry name" value="Gal_mutarotase_sf_dom"/>
</dbReference>
<evidence type="ECO:0000313" key="7">
    <source>
        <dbReference type="Proteomes" id="UP001268896"/>
    </source>
</evidence>
<dbReference type="InterPro" id="IPR048395">
    <property type="entry name" value="Glyco_hydro_31_C"/>
</dbReference>
<dbReference type="SUPFAM" id="SSF74650">
    <property type="entry name" value="Galactose mutarotase-like"/>
    <property type="match status" value="1"/>
</dbReference>
<reference evidence="6" key="1">
    <citation type="submission" date="2023-03" db="EMBL/GenBank/DDBJ databases">
        <authorList>
            <person name="Shen W."/>
            <person name="Cai J."/>
        </authorList>
    </citation>
    <scope>NUCLEOTIDE SEQUENCE</scope>
    <source>
        <strain evidence="6">K72-2</strain>
    </source>
</reference>
<comment type="caution">
    <text evidence="6">The sequence shown here is derived from an EMBL/GenBank/DDBJ whole genome shotgun (WGS) entry which is preliminary data.</text>
</comment>
<evidence type="ECO:0000259" key="3">
    <source>
        <dbReference type="Pfam" id="PF01055"/>
    </source>
</evidence>
<feature type="domain" description="Glycosyl hydrolase family 31 C-terminal" evidence="5">
    <location>
        <begin position="573"/>
        <end position="657"/>
    </location>
</feature>
<dbReference type="EMBL" id="JARQDV010000001">
    <property type="protein sequence ID" value="MDT2963023.1"/>
    <property type="molecule type" value="Genomic_DNA"/>
</dbReference>
<dbReference type="PANTHER" id="PTHR43863:SF2">
    <property type="entry name" value="MALTASE-GLUCOAMYLASE"/>
    <property type="match status" value="1"/>
</dbReference>
<comment type="similarity">
    <text evidence="1 2">Belongs to the glycosyl hydrolase 31 family.</text>
</comment>
<protein>
    <submittedName>
        <fullName evidence="6">Glycoside hydrolase family 31 protein</fullName>
    </submittedName>
</protein>
<dbReference type="Proteomes" id="UP001268896">
    <property type="component" value="Unassembled WGS sequence"/>
</dbReference>
<feature type="domain" description="Glycoside hydrolase family 31 N-terminal" evidence="4">
    <location>
        <begin position="59"/>
        <end position="182"/>
    </location>
</feature>